<reference evidence="1 2" key="1">
    <citation type="submission" date="2019-01" db="EMBL/GenBank/DDBJ databases">
        <title>Coherence of Microcystis species and biogeography revealed through population genomics.</title>
        <authorList>
            <person name="Perez-Carrascal O.M."/>
            <person name="Terrat Y."/>
            <person name="Giani A."/>
            <person name="Fortin N."/>
            <person name="Tromas N."/>
            <person name="Shapiro B.J."/>
        </authorList>
    </citation>
    <scope>NUCLEOTIDE SEQUENCE [LARGE SCALE GENOMIC DNA]</scope>
    <source>
        <strain evidence="1">Ma_QC_Ch_20071001_S25D</strain>
    </source>
</reference>
<evidence type="ECO:0000313" key="1">
    <source>
        <dbReference type="EMBL" id="TRU54631.1"/>
    </source>
</evidence>
<name>A0A552G6N8_MICAE</name>
<protein>
    <submittedName>
        <fullName evidence="1">Uncharacterized protein</fullName>
    </submittedName>
</protein>
<sequence>MNIDAPEFTGYFLEFSAAVTGFSQFHLQGTGQAALYFNTVRGIVGGQIFEELLQTFHDYGVDAVLMSGKLGPIARNIIKLWYIATWEQLPSEWRERFGVPVNDGTFIAAPYAYPEALVWSAIGVNPPGAKAQGYGTWSDPPSVSLLPQKNA</sequence>
<evidence type="ECO:0000313" key="2">
    <source>
        <dbReference type="Proteomes" id="UP000316958"/>
    </source>
</evidence>
<proteinExistence type="predicted"/>
<dbReference type="Proteomes" id="UP000316958">
    <property type="component" value="Unassembled WGS sequence"/>
</dbReference>
<organism evidence="1 2">
    <name type="scientific">Microcystis aeruginosa Ma_QC_Ch_20071001_S25D</name>
    <dbReference type="NCBI Taxonomy" id="2486250"/>
    <lineage>
        <taxon>Bacteria</taxon>
        <taxon>Bacillati</taxon>
        <taxon>Cyanobacteriota</taxon>
        <taxon>Cyanophyceae</taxon>
        <taxon>Oscillatoriophycideae</taxon>
        <taxon>Chroococcales</taxon>
        <taxon>Microcystaceae</taxon>
        <taxon>Microcystis</taxon>
    </lineage>
</organism>
<dbReference type="AlphaFoldDB" id="A0A552G6N8"/>
<comment type="caution">
    <text evidence="1">The sequence shown here is derived from an EMBL/GenBank/DDBJ whole genome shotgun (WGS) entry which is preliminary data.</text>
</comment>
<gene>
    <name evidence="1" type="ORF">EWV57_01210</name>
</gene>
<accession>A0A552G6N8</accession>
<dbReference type="EMBL" id="SFBE01000021">
    <property type="protein sequence ID" value="TRU54631.1"/>
    <property type="molecule type" value="Genomic_DNA"/>
</dbReference>